<dbReference type="GO" id="GO:0030697">
    <property type="term" value="F:tRNA (uracil(54)-C5)-methyltransferase activity, S-adenosyl methionine-dependent"/>
    <property type="evidence" value="ECO:0007669"/>
    <property type="project" value="UniProtKB-UniRule"/>
</dbReference>
<evidence type="ECO:0000256" key="5">
    <source>
        <dbReference type="ARBA" id="ARBA00051255"/>
    </source>
</evidence>
<comment type="similarity">
    <text evidence="7">Belongs to the class I-like SAM-binding methyltransferase superfamily. RNA M5U methyltransferase family. TrmA subfamily.</text>
</comment>
<evidence type="ECO:0000313" key="11">
    <source>
        <dbReference type="Proteomes" id="UP000234253"/>
    </source>
</evidence>
<evidence type="ECO:0000256" key="6">
    <source>
        <dbReference type="ARBA" id="ARBA00052788"/>
    </source>
</evidence>
<dbReference type="PROSITE" id="PS01231">
    <property type="entry name" value="TRMA_2"/>
    <property type="match status" value="1"/>
</dbReference>
<evidence type="ECO:0000256" key="7">
    <source>
        <dbReference type="HAMAP-Rule" id="MF_01011"/>
    </source>
</evidence>
<dbReference type="OrthoDB" id="9804590at2"/>
<dbReference type="RefSeq" id="WP_101626676.1">
    <property type="nucleotide sequence ID" value="NZ_NJPO01000024.1"/>
</dbReference>
<dbReference type="GO" id="GO:0005829">
    <property type="term" value="C:cytosol"/>
    <property type="evidence" value="ECO:0007669"/>
    <property type="project" value="TreeGrafter"/>
</dbReference>
<comment type="function">
    <text evidence="7">Dual-specificity methyltransferase that catalyzes the formation of 5-methyluridine at position 54 (m5U54) in all tRNAs, and that of position 341 (m5U341) in tmRNA (transfer-mRNA).</text>
</comment>
<name>A0A2N4XXI9_9GAMM</name>
<dbReference type="EC" id="2.1.1.35" evidence="7"/>
<dbReference type="PROSITE" id="PS01230">
    <property type="entry name" value="TRMA_1"/>
    <property type="match status" value="1"/>
</dbReference>
<accession>A0A2N4XXI9</accession>
<comment type="catalytic activity">
    <reaction evidence="5 7">
        <text>uridine(341) in tmRNA + S-adenosyl-L-methionine = 5-methyluridine(341) in tmRNA + S-adenosyl-L-homocysteine + H(+)</text>
        <dbReference type="Rhea" id="RHEA:43612"/>
        <dbReference type="Rhea" id="RHEA-COMP:10630"/>
        <dbReference type="Rhea" id="RHEA-COMP:10631"/>
        <dbReference type="ChEBI" id="CHEBI:15378"/>
        <dbReference type="ChEBI" id="CHEBI:57856"/>
        <dbReference type="ChEBI" id="CHEBI:59789"/>
        <dbReference type="ChEBI" id="CHEBI:65315"/>
        <dbReference type="ChEBI" id="CHEBI:74447"/>
    </reaction>
</comment>
<dbReference type="InterPro" id="IPR011869">
    <property type="entry name" value="TrmA_MeTrfase"/>
</dbReference>
<dbReference type="EMBL" id="NJPO01000024">
    <property type="protein sequence ID" value="PLK59248.1"/>
    <property type="molecule type" value="Genomic_DNA"/>
</dbReference>
<dbReference type="InterPro" id="IPR029063">
    <property type="entry name" value="SAM-dependent_MTases_sf"/>
</dbReference>
<dbReference type="Gene3D" id="2.40.50.1070">
    <property type="match status" value="1"/>
</dbReference>
<feature type="active site" evidence="9">
    <location>
        <position position="325"/>
    </location>
</feature>
<gene>
    <name evidence="7 10" type="primary">trmA</name>
    <name evidence="10" type="ORF">CEX73_00470</name>
</gene>
<feature type="binding site" evidence="7 8">
    <location>
        <position position="219"/>
    </location>
    <ligand>
        <name>S-adenosyl-L-methionine</name>
        <dbReference type="ChEBI" id="CHEBI:59789"/>
    </ligand>
</feature>
<dbReference type="Pfam" id="PF05958">
    <property type="entry name" value="tRNA_U5-meth_tr"/>
    <property type="match status" value="1"/>
</dbReference>
<keyword evidence="2 7" id="KW-0808">Transferase</keyword>
<keyword evidence="3 7" id="KW-0949">S-adenosyl-L-methionine</keyword>
<dbReference type="FunFam" id="3.40.50.150:FF:000012">
    <property type="entry name" value="tRNA/tmRNA (uracil-C(5))-methyltransferase"/>
    <property type="match status" value="1"/>
</dbReference>
<evidence type="ECO:0000256" key="4">
    <source>
        <dbReference type="ARBA" id="ARBA00022694"/>
    </source>
</evidence>
<feature type="binding site" evidence="8">
    <location>
        <position position="300"/>
    </location>
    <ligand>
        <name>S-adenosyl-L-methionine</name>
        <dbReference type="ChEBI" id="CHEBI:59789"/>
    </ligand>
</feature>
<proteinExistence type="inferred from homology"/>
<comment type="catalytic activity">
    <reaction evidence="6 7">
        <text>uridine(54) in tRNA + S-adenosyl-L-methionine = 5-methyluridine(54) in tRNA + S-adenosyl-L-homocysteine + H(+)</text>
        <dbReference type="Rhea" id="RHEA:42712"/>
        <dbReference type="Rhea" id="RHEA-COMP:10167"/>
        <dbReference type="Rhea" id="RHEA-COMP:10193"/>
        <dbReference type="ChEBI" id="CHEBI:15378"/>
        <dbReference type="ChEBI" id="CHEBI:57856"/>
        <dbReference type="ChEBI" id="CHEBI:59789"/>
        <dbReference type="ChEBI" id="CHEBI:65315"/>
        <dbReference type="ChEBI" id="CHEBI:74447"/>
        <dbReference type="EC" id="2.1.1.35"/>
    </reaction>
</comment>
<dbReference type="GO" id="GO:0019843">
    <property type="term" value="F:rRNA binding"/>
    <property type="evidence" value="ECO:0007669"/>
    <property type="project" value="TreeGrafter"/>
</dbReference>
<dbReference type="GO" id="GO:0030488">
    <property type="term" value="P:tRNA methylation"/>
    <property type="evidence" value="ECO:0007669"/>
    <property type="project" value="UniProtKB-UniRule"/>
</dbReference>
<dbReference type="PANTHER" id="PTHR47790">
    <property type="entry name" value="TRNA/TMRNA (URACIL-C(5))-METHYLTRANSFERASE"/>
    <property type="match status" value="1"/>
</dbReference>
<dbReference type="Gene3D" id="3.40.50.150">
    <property type="entry name" value="Vaccinia Virus protein VP39"/>
    <property type="match status" value="1"/>
</dbReference>
<dbReference type="Proteomes" id="UP000234253">
    <property type="component" value="Unassembled WGS sequence"/>
</dbReference>
<comment type="caution">
    <text evidence="7">Lacks conserved residue(s) required for the propagation of feature annotation.</text>
</comment>
<dbReference type="HAMAP" id="MF_01011">
    <property type="entry name" value="RNA_methyltr_TrmA"/>
    <property type="match status" value="1"/>
</dbReference>
<evidence type="ECO:0000313" key="10">
    <source>
        <dbReference type="EMBL" id="PLK59248.1"/>
    </source>
</evidence>
<dbReference type="FunFam" id="2.40.50.1070:FF:000001">
    <property type="entry name" value="tRNA/tmRNA (uracil-C(5))-methyltransferase"/>
    <property type="match status" value="1"/>
</dbReference>
<reference evidence="10 11" key="1">
    <citation type="submission" date="2017-06" db="EMBL/GenBank/DDBJ databases">
        <title>Metabolic interaction between xylem feeders and their symbionts.</title>
        <authorList>
            <person name="Chouaia B."/>
        </authorList>
    </citation>
    <scope>NUCLEOTIDE SEQUENCE [LARGE SCALE GENOMIC DNA]</scope>
    <source>
        <strain evidence="10 11">Gra</strain>
    </source>
</reference>
<protein>
    <recommendedName>
        <fullName evidence="7">tRNA/tmRNA (uracil-C(5))-methyltransferase</fullName>
        <ecNumber evidence="7">2.1.1.35</ecNumber>
    </recommendedName>
    <alternativeName>
        <fullName evidence="7">tRNA (uracil(54)-C(5))-methyltransferase</fullName>
    </alternativeName>
    <alternativeName>
        <fullName evidence="7">tRNA(m5U54)-methyltransferase</fullName>
        <shortName evidence="7">RUMT</shortName>
    </alternativeName>
    <alternativeName>
        <fullName evidence="7">tmRNA (uracil(341)-C(5))-methyltransferase</fullName>
    </alternativeName>
</protein>
<feature type="binding site" evidence="7">
    <location>
        <position position="224"/>
    </location>
    <ligand>
        <name>S-adenosyl-L-methionine</name>
        <dbReference type="ChEBI" id="CHEBI:59789"/>
    </ligand>
</feature>
<evidence type="ECO:0000256" key="1">
    <source>
        <dbReference type="ARBA" id="ARBA00022603"/>
    </source>
</evidence>
<dbReference type="PROSITE" id="PS51687">
    <property type="entry name" value="SAM_MT_RNA_M5U"/>
    <property type="match status" value="1"/>
</dbReference>
<comment type="caution">
    <text evidence="10">The sequence shown here is derived from an EMBL/GenBank/DDBJ whole genome shotgun (WGS) entry which is preliminary data.</text>
</comment>
<dbReference type="InterPro" id="IPR030390">
    <property type="entry name" value="MeTrfase_TrmA_AS"/>
</dbReference>
<dbReference type="InterPro" id="IPR030391">
    <property type="entry name" value="MeTrfase_TrmA_CS"/>
</dbReference>
<dbReference type="GO" id="GO:0000049">
    <property type="term" value="F:tRNA binding"/>
    <property type="evidence" value="ECO:0007669"/>
    <property type="project" value="TreeGrafter"/>
</dbReference>
<feature type="binding site" evidence="7 8">
    <location>
        <position position="191"/>
    </location>
    <ligand>
        <name>S-adenosyl-L-methionine</name>
        <dbReference type="ChEBI" id="CHEBI:59789"/>
    </ligand>
</feature>
<organism evidence="10 11">
    <name type="scientific">Candidatus Palibaumannia cicadellinicola</name>
    <dbReference type="NCBI Taxonomy" id="186490"/>
    <lineage>
        <taxon>Bacteria</taxon>
        <taxon>Pseudomonadati</taxon>
        <taxon>Pseudomonadota</taxon>
        <taxon>Gammaproteobacteria</taxon>
        <taxon>Candidatus Palibaumannia</taxon>
    </lineage>
</organism>
<dbReference type="PANTHER" id="PTHR47790:SF2">
    <property type="entry name" value="TRNA_TMRNA (URACIL-C(5))-METHYLTRANSFERASE"/>
    <property type="match status" value="1"/>
</dbReference>
<evidence type="ECO:0000256" key="2">
    <source>
        <dbReference type="ARBA" id="ARBA00022679"/>
    </source>
</evidence>
<feature type="active site" description="Nucleophile" evidence="7 8">
    <location>
        <position position="325"/>
    </location>
</feature>
<feature type="active site" description="Proton acceptor" evidence="7">
    <location>
        <position position="359"/>
    </location>
</feature>
<keyword evidence="4 7" id="KW-0819">tRNA processing</keyword>
<evidence type="ECO:0000256" key="9">
    <source>
        <dbReference type="PROSITE-ProRule" id="PRU10015"/>
    </source>
</evidence>
<evidence type="ECO:0000256" key="8">
    <source>
        <dbReference type="PROSITE-ProRule" id="PRU01024"/>
    </source>
</evidence>
<evidence type="ECO:0000256" key="3">
    <source>
        <dbReference type="ARBA" id="ARBA00022691"/>
    </source>
</evidence>
<keyword evidence="1 7" id="KW-0489">Methyltransferase</keyword>
<dbReference type="NCBIfam" id="TIGR02143">
    <property type="entry name" value="trmA_only"/>
    <property type="match status" value="1"/>
</dbReference>
<feature type="binding site" evidence="7 8">
    <location>
        <position position="240"/>
    </location>
    <ligand>
        <name>S-adenosyl-L-methionine</name>
        <dbReference type="ChEBI" id="CHEBI:59789"/>
    </ligand>
</feature>
<dbReference type="AlphaFoldDB" id="A0A2N4XXI9"/>
<dbReference type="SUPFAM" id="SSF53335">
    <property type="entry name" value="S-adenosyl-L-methionine-dependent methyltransferases"/>
    <property type="match status" value="1"/>
</dbReference>
<sequence>MMLDTLPIRDYELQLKEKVKRLQQRMAPFNAPNIRIFRSQPIHYRMRAEFRVWHDDDNLYHIMFDPQTKKRIIVDHFMAGSLLMNELMRAMIMAIRPSRVLRTKLFQLNYLTTLSGEAVITLIYHQPPDEKEWRKHAVKLREDLRAKGYRVNLISRAAKQKICIDYDYVEECLPVSGRMLHYRQIDNSFTQPNVGINIKMLEWALETTQDSQEDLLELYCGNGNFSLVLARNFARILATEIVKQSVEAAQHNLIANKIDNVQIIRMSATECTQAIQGIRKFKRMNNIHLHSYEWKTIFVNPPRSGLDDTTTKMMQAYQRIIYISCNLESLCQNLLTLAATHTIEQLALFDQFPYTNHIECGLLLVRKAKSVYL</sequence>
<dbReference type="InterPro" id="IPR010280">
    <property type="entry name" value="U5_MeTrfase_fam"/>
</dbReference>
<dbReference type="CDD" id="cd02440">
    <property type="entry name" value="AdoMet_MTases"/>
    <property type="match status" value="1"/>
</dbReference>